<evidence type="ECO:0000313" key="10">
    <source>
        <dbReference type="EMBL" id="MQT13250.1"/>
    </source>
</evidence>
<evidence type="ECO:0000256" key="9">
    <source>
        <dbReference type="RuleBase" id="RU000461"/>
    </source>
</evidence>
<dbReference type="GO" id="GO:0005506">
    <property type="term" value="F:iron ion binding"/>
    <property type="evidence" value="ECO:0007669"/>
    <property type="project" value="InterPro"/>
</dbReference>
<dbReference type="CDD" id="cd20625">
    <property type="entry name" value="CYP164-like"/>
    <property type="match status" value="1"/>
</dbReference>
<evidence type="ECO:0000256" key="3">
    <source>
        <dbReference type="ARBA" id="ARBA00022617"/>
    </source>
</evidence>
<keyword evidence="7 9" id="KW-0503">Monooxygenase</keyword>
<dbReference type="PANTHER" id="PTHR46696">
    <property type="entry name" value="P450, PUTATIVE (EUROFUNG)-RELATED"/>
    <property type="match status" value="1"/>
</dbReference>
<evidence type="ECO:0000256" key="6">
    <source>
        <dbReference type="ARBA" id="ARBA00023004"/>
    </source>
</evidence>
<evidence type="ECO:0000256" key="8">
    <source>
        <dbReference type="ARBA" id="ARBA00043906"/>
    </source>
</evidence>
<comment type="cofactor">
    <cofactor evidence="1">
        <name>heme</name>
        <dbReference type="ChEBI" id="CHEBI:30413"/>
    </cofactor>
</comment>
<dbReference type="Proteomes" id="UP000332515">
    <property type="component" value="Unassembled WGS sequence"/>
</dbReference>
<gene>
    <name evidence="10" type="ORF">F0357_11465</name>
</gene>
<dbReference type="InterPro" id="IPR002397">
    <property type="entry name" value="Cyt_P450_B"/>
</dbReference>
<evidence type="ECO:0000256" key="1">
    <source>
        <dbReference type="ARBA" id="ARBA00001971"/>
    </source>
</evidence>
<evidence type="ECO:0000256" key="2">
    <source>
        <dbReference type="ARBA" id="ARBA00010617"/>
    </source>
</evidence>
<comment type="similarity">
    <text evidence="2 9">Belongs to the cytochrome P450 family.</text>
</comment>
<dbReference type="SUPFAM" id="SSF48264">
    <property type="entry name" value="Cytochrome P450"/>
    <property type="match status" value="1"/>
</dbReference>
<dbReference type="PANTHER" id="PTHR46696:SF1">
    <property type="entry name" value="CYTOCHROME P450 YJIB-RELATED"/>
    <property type="match status" value="1"/>
</dbReference>
<sequence>MISDDDRRSLPFRYDPATRHLRLDASDPAFYQDPYATFRALRRETSVFFWEESAAWCLIGADAVSALLRDRRFGREILHVATREELGWPEIPDRLKPFYDIDAHSMLEREPPVHTRLRALVNRAFVSRAIERLRPRVAALANALIDGFAPSGAVDLLEAFATPIPVVVIAEMLGVPTEMAPQLLDWSHRMVAMYQVRRTPEIEDAAVAAARDFAGFIRDYVAERRSRPGDDLISVLIAAEEEGAKLSEDELVTSCILLLNAGHEATVHTIGNGVKAILESGRDPAALFAGPDATEATCEEILRFDPPLHLFKRYALEDVEVEGIRLTRGDQIGLLLGAANRDPARWEAPDVFDPSRALRPHVSFGGGIHFCIGAPLARLELAVALPILFECLPGLRLASPARYRDAYHFHGLERLDLAWG</sequence>
<reference evidence="10 11" key="1">
    <citation type="submission" date="2019-09" db="EMBL/GenBank/DDBJ databases">
        <title>Segnochrobactrum spirostomi gen. nov., sp. nov., isolated from the ciliate Spirostomum cf. yagiui and description of a novel family, Segnochrobactraceae fam. nov. within the order Rhizobiales of the class Alphaproteobacteria.</title>
        <authorList>
            <person name="Akter S."/>
            <person name="Shazib S.U.A."/>
            <person name="Shin M.K."/>
        </authorList>
    </citation>
    <scope>NUCLEOTIDE SEQUENCE [LARGE SCALE GENOMIC DNA]</scope>
    <source>
        <strain evidence="10 11">Sp-1</strain>
    </source>
</reference>
<dbReference type="InterPro" id="IPR001128">
    <property type="entry name" value="Cyt_P450"/>
</dbReference>
<dbReference type="PROSITE" id="PS00086">
    <property type="entry name" value="CYTOCHROME_P450"/>
    <property type="match status" value="1"/>
</dbReference>
<dbReference type="GO" id="GO:0016705">
    <property type="term" value="F:oxidoreductase activity, acting on paired donors, with incorporation or reduction of molecular oxygen"/>
    <property type="evidence" value="ECO:0007669"/>
    <property type="project" value="InterPro"/>
</dbReference>
<keyword evidence="5 9" id="KW-0560">Oxidoreductase</keyword>
<keyword evidence="3 9" id="KW-0349">Heme</keyword>
<dbReference type="Gene3D" id="1.10.630.10">
    <property type="entry name" value="Cytochrome P450"/>
    <property type="match status" value="1"/>
</dbReference>
<dbReference type="GO" id="GO:0020037">
    <property type="term" value="F:heme binding"/>
    <property type="evidence" value="ECO:0007669"/>
    <property type="project" value="InterPro"/>
</dbReference>
<comment type="function">
    <text evidence="8">Cytochromes P450 are a group of heme-thiolate monooxygenases. They oxidize a variety of structurally unrelated compounds, including steroids, fatty acids, and xenobiotics.</text>
</comment>
<evidence type="ECO:0000256" key="7">
    <source>
        <dbReference type="ARBA" id="ARBA00023033"/>
    </source>
</evidence>
<dbReference type="EMBL" id="VWNA01000001">
    <property type="protein sequence ID" value="MQT13250.1"/>
    <property type="molecule type" value="Genomic_DNA"/>
</dbReference>
<keyword evidence="11" id="KW-1185">Reference proteome</keyword>
<organism evidence="10 11">
    <name type="scientific">Segnochrobactrum spirostomi</name>
    <dbReference type="NCBI Taxonomy" id="2608987"/>
    <lineage>
        <taxon>Bacteria</taxon>
        <taxon>Pseudomonadati</taxon>
        <taxon>Pseudomonadota</taxon>
        <taxon>Alphaproteobacteria</taxon>
        <taxon>Hyphomicrobiales</taxon>
        <taxon>Segnochrobactraceae</taxon>
        <taxon>Segnochrobactrum</taxon>
    </lineage>
</organism>
<name>A0A6A7Y2G2_9HYPH</name>
<evidence type="ECO:0000256" key="4">
    <source>
        <dbReference type="ARBA" id="ARBA00022723"/>
    </source>
</evidence>
<dbReference type="RefSeq" id="WP_153481382.1">
    <property type="nucleotide sequence ID" value="NZ_VWNA01000001.1"/>
</dbReference>
<dbReference type="FunFam" id="1.10.630.10:FF:000018">
    <property type="entry name" value="Cytochrome P450 monooxygenase"/>
    <property type="match status" value="1"/>
</dbReference>
<keyword evidence="6 9" id="KW-0408">Iron</keyword>
<dbReference type="InterPro" id="IPR036396">
    <property type="entry name" value="Cyt_P450_sf"/>
</dbReference>
<evidence type="ECO:0000313" key="11">
    <source>
        <dbReference type="Proteomes" id="UP000332515"/>
    </source>
</evidence>
<dbReference type="Pfam" id="PF00067">
    <property type="entry name" value="p450"/>
    <property type="match status" value="2"/>
</dbReference>
<accession>A0A6A7Y2G2</accession>
<keyword evidence="4 9" id="KW-0479">Metal-binding</keyword>
<dbReference type="InterPro" id="IPR017972">
    <property type="entry name" value="Cyt_P450_CS"/>
</dbReference>
<dbReference type="PRINTS" id="PR00359">
    <property type="entry name" value="BP450"/>
</dbReference>
<evidence type="ECO:0000256" key="5">
    <source>
        <dbReference type="ARBA" id="ARBA00023002"/>
    </source>
</evidence>
<proteinExistence type="inferred from homology"/>
<comment type="caution">
    <text evidence="10">The sequence shown here is derived from an EMBL/GenBank/DDBJ whole genome shotgun (WGS) entry which is preliminary data.</text>
</comment>
<dbReference type="GO" id="GO:0004497">
    <property type="term" value="F:monooxygenase activity"/>
    <property type="evidence" value="ECO:0007669"/>
    <property type="project" value="UniProtKB-KW"/>
</dbReference>
<dbReference type="AlphaFoldDB" id="A0A6A7Y2G2"/>
<protein>
    <submittedName>
        <fullName evidence="10">Cytochrome P450</fullName>
    </submittedName>
</protein>